<dbReference type="InterPro" id="IPR046335">
    <property type="entry name" value="LacI/GalR-like_sensor"/>
</dbReference>
<dbReference type="SUPFAM" id="SSF47413">
    <property type="entry name" value="lambda repressor-like DNA-binding domains"/>
    <property type="match status" value="1"/>
</dbReference>
<dbReference type="Gene3D" id="3.40.50.2300">
    <property type="match status" value="2"/>
</dbReference>
<dbReference type="Pfam" id="PF13377">
    <property type="entry name" value="Peripla_BP_3"/>
    <property type="match status" value="1"/>
</dbReference>
<dbReference type="GO" id="GO:0000976">
    <property type="term" value="F:transcription cis-regulatory region binding"/>
    <property type="evidence" value="ECO:0007669"/>
    <property type="project" value="TreeGrafter"/>
</dbReference>
<dbReference type="SMART" id="SM00354">
    <property type="entry name" value="HTH_LACI"/>
    <property type="match status" value="1"/>
</dbReference>
<dbReference type="EMBL" id="JACCBU010000001">
    <property type="protein sequence ID" value="NYE74966.1"/>
    <property type="molecule type" value="Genomic_DNA"/>
</dbReference>
<dbReference type="SUPFAM" id="SSF53822">
    <property type="entry name" value="Periplasmic binding protein-like I"/>
    <property type="match status" value="1"/>
</dbReference>
<dbReference type="PANTHER" id="PTHR30146:SF109">
    <property type="entry name" value="HTH-TYPE TRANSCRIPTIONAL REGULATOR GALS"/>
    <property type="match status" value="1"/>
</dbReference>
<dbReference type="CDD" id="cd01392">
    <property type="entry name" value="HTH_LacI"/>
    <property type="match status" value="1"/>
</dbReference>
<dbReference type="InterPro" id="IPR010982">
    <property type="entry name" value="Lambda_DNA-bd_dom_sf"/>
</dbReference>
<accession>A0A7Y9IDI8</accession>
<gene>
    <name evidence="5" type="ORF">BKA15_006295</name>
</gene>
<keyword evidence="1" id="KW-0805">Transcription regulation</keyword>
<comment type="caution">
    <text evidence="5">The sequence shown here is derived from an EMBL/GenBank/DDBJ whole genome shotgun (WGS) entry which is preliminary data.</text>
</comment>
<dbReference type="Pfam" id="PF00356">
    <property type="entry name" value="LacI"/>
    <property type="match status" value="1"/>
</dbReference>
<dbReference type="PROSITE" id="PS50932">
    <property type="entry name" value="HTH_LACI_2"/>
    <property type="match status" value="1"/>
</dbReference>
<dbReference type="GO" id="GO:0003700">
    <property type="term" value="F:DNA-binding transcription factor activity"/>
    <property type="evidence" value="ECO:0007669"/>
    <property type="project" value="TreeGrafter"/>
</dbReference>
<dbReference type="InterPro" id="IPR000843">
    <property type="entry name" value="HTH_LacI"/>
</dbReference>
<name>A0A7Y9IDI8_9ACTN</name>
<dbReference type="RefSeq" id="WP_179757549.1">
    <property type="nucleotide sequence ID" value="NZ_JACCBU010000001.1"/>
</dbReference>
<evidence type="ECO:0000259" key="4">
    <source>
        <dbReference type="PROSITE" id="PS50932"/>
    </source>
</evidence>
<feature type="domain" description="HTH lacI-type" evidence="4">
    <location>
        <begin position="6"/>
        <end position="58"/>
    </location>
</feature>
<evidence type="ECO:0000256" key="2">
    <source>
        <dbReference type="ARBA" id="ARBA00023125"/>
    </source>
</evidence>
<dbReference type="PANTHER" id="PTHR30146">
    <property type="entry name" value="LACI-RELATED TRANSCRIPTIONAL REPRESSOR"/>
    <property type="match status" value="1"/>
</dbReference>
<evidence type="ECO:0000256" key="1">
    <source>
        <dbReference type="ARBA" id="ARBA00023015"/>
    </source>
</evidence>
<keyword evidence="2" id="KW-0238">DNA-binding</keyword>
<dbReference type="InterPro" id="IPR028082">
    <property type="entry name" value="Peripla_BP_I"/>
</dbReference>
<proteinExistence type="predicted"/>
<dbReference type="Proteomes" id="UP000569914">
    <property type="component" value="Unassembled WGS sequence"/>
</dbReference>
<evidence type="ECO:0000313" key="6">
    <source>
        <dbReference type="Proteomes" id="UP000569914"/>
    </source>
</evidence>
<keyword evidence="6" id="KW-1185">Reference proteome</keyword>
<evidence type="ECO:0000256" key="3">
    <source>
        <dbReference type="ARBA" id="ARBA00023163"/>
    </source>
</evidence>
<reference evidence="5 6" key="1">
    <citation type="submission" date="2020-07" db="EMBL/GenBank/DDBJ databases">
        <title>Sequencing the genomes of 1000 actinobacteria strains.</title>
        <authorList>
            <person name="Klenk H.-P."/>
        </authorList>
    </citation>
    <scope>NUCLEOTIDE SEQUENCE [LARGE SCALE GENOMIC DNA]</scope>
    <source>
        <strain evidence="5 6">DSM 22083</strain>
    </source>
</reference>
<dbReference type="Gene3D" id="1.10.260.40">
    <property type="entry name" value="lambda repressor-like DNA-binding domains"/>
    <property type="match status" value="1"/>
</dbReference>
<keyword evidence="3" id="KW-0804">Transcription</keyword>
<evidence type="ECO:0000313" key="5">
    <source>
        <dbReference type="EMBL" id="NYE74966.1"/>
    </source>
</evidence>
<organism evidence="5 6">
    <name type="scientific">Microlunatus parietis</name>
    <dbReference type="NCBI Taxonomy" id="682979"/>
    <lineage>
        <taxon>Bacteria</taxon>
        <taxon>Bacillati</taxon>
        <taxon>Actinomycetota</taxon>
        <taxon>Actinomycetes</taxon>
        <taxon>Propionibacteriales</taxon>
        <taxon>Propionibacteriaceae</taxon>
        <taxon>Microlunatus</taxon>
    </lineage>
</organism>
<dbReference type="AlphaFoldDB" id="A0A7Y9IDI8"/>
<protein>
    <submittedName>
        <fullName evidence="5">LacI family transcriptional regulator</fullName>
    </submittedName>
</protein>
<sequence>MSAIALRDVAARARVSPGTVSNFLNHPHKVAPATAARISSAIEDLGYVGNHAARQLRVGASTTIGHVTFEVGNHSFSEFSAGVAERAREVGYTVLIGSDGGTAEGEAAHLDLFESQRVRGLLLSPVGAFPKQRIEHLRERGIPTVIVGARADTDTCSSVSFDEVAGGDLAAGHLVEAGRRRLLFVGGPLGIETVADRLVGARQAVERCPAAALEVVEVDARTVAAGRAVGHAIGQRPAADRPDGIFAANDALAFGIMHGLREVSDIVVPNDIAIVGYDDTDFGAGALVPLTSIARSGQQYGRTAMDLLHTDISRGGPHSRVVFQPQLVVRGSSVLP</sequence>